<comment type="catalytic activity">
    <reaction evidence="12">
        <text>L-seryl-[protein] + ATP = O-phospho-L-seryl-[protein] + ADP + H(+)</text>
        <dbReference type="Rhea" id="RHEA:17989"/>
        <dbReference type="Rhea" id="RHEA-COMP:9863"/>
        <dbReference type="Rhea" id="RHEA-COMP:11604"/>
        <dbReference type="ChEBI" id="CHEBI:15378"/>
        <dbReference type="ChEBI" id="CHEBI:29999"/>
        <dbReference type="ChEBI" id="CHEBI:30616"/>
        <dbReference type="ChEBI" id="CHEBI:83421"/>
        <dbReference type="ChEBI" id="CHEBI:456216"/>
        <dbReference type="EC" id="2.7.11.1"/>
    </reaction>
</comment>
<evidence type="ECO:0000256" key="4">
    <source>
        <dbReference type="ARBA" id="ARBA00022527"/>
    </source>
</evidence>
<comment type="catalytic activity">
    <reaction evidence="11">
        <text>L-threonyl-[protein] + ATP = O-phospho-L-threonyl-[protein] + ADP + H(+)</text>
        <dbReference type="Rhea" id="RHEA:46608"/>
        <dbReference type="Rhea" id="RHEA-COMP:11060"/>
        <dbReference type="Rhea" id="RHEA-COMP:11605"/>
        <dbReference type="ChEBI" id="CHEBI:15378"/>
        <dbReference type="ChEBI" id="CHEBI:30013"/>
        <dbReference type="ChEBI" id="CHEBI:30616"/>
        <dbReference type="ChEBI" id="CHEBI:61977"/>
        <dbReference type="ChEBI" id="CHEBI:456216"/>
        <dbReference type="EC" id="2.7.11.1"/>
    </reaction>
</comment>
<evidence type="ECO:0000256" key="11">
    <source>
        <dbReference type="ARBA" id="ARBA00047899"/>
    </source>
</evidence>
<dbReference type="Proteomes" id="UP001054902">
    <property type="component" value="Unassembled WGS sequence"/>
</dbReference>
<keyword evidence="6" id="KW-0479">Metal-binding</keyword>
<keyword evidence="7" id="KW-0547">Nucleotide-binding</keyword>
<dbReference type="FunFam" id="3.30.200.20:FF:000052">
    <property type="entry name" value="Serine/threonine-protein kinase RIO2"/>
    <property type="match status" value="1"/>
</dbReference>
<feature type="region of interest" description="Disordered" evidence="13">
    <location>
        <begin position="471"/>
        <end position="525"/>
    </location>
</feature>
<keyword evidence="4" id="KW-0723">Serine/threonine-protein kinase</keyword>
<dbReference type="Gene3D" id="1.10.510.10">
    <property type="entry name" value="Transferase(Phosphotransferase) domain 1"/>
    <property type="match status" value="1"/>
</dbReference>
<reference evidence="15 16" key="1">
    <citation type="journal article" date="2021" name="Sci. Rep.">
        <title>The genome of the diatom Chaetoceros tenuissimus carries an ancient integrated fragment of an extant virus.</title>
        <authorList>
            <person name="Hongo Y."/>
            <person name="Kimura K."/>
            <person name="Takaki Y."/>
            <person name="Yoshida Y."/>
            <person name="Baba S."/>
            <person name="Kobayashi G."/>
            <person name="Nagasaki K."/>
            <person name="Hano T."/>
            <person name="Tomaru Y."/>
        </authorList>
    </citation>
    <scope>NUCLEOTIDE SEQUENCE [LARGE SCALE GENOMIC DNA]</scope>
    <source>
        <strain evidence="15 16">NIES-3715</strain>
    </source>
</reference>
<evidence type="ECO:0000256" key="7">
    <source>
        <dbReference type="ARBA" id="ARBA00022741"/>
    </source>
</evidence>
<dbReference type="GO" id="GO:0005634">
    <property type="term" value="C:nucleus"/>
    <property type="evidence" value="ECO:0007669"/>
    <property type="project" value="TreeGrafter"/>
</dbReference>
<evidence type="ECO:0000256" key="6">
    <source>
        <dbReference type="ARBA" id="ARBA00022723"/>
    </source>
</evidence>
<evidence type="ECO:0000256" key="10">
    <source>
        <dbReference type="ARBA" id="ARBA00022842"/>
    </source>
</evidence>
<organism evidence="15 16">
    <name type="scientific">Chaetoceros tenuissimus</name>
    <dbReference type="NCBI Taxonomy" id="426638"/>
    <lineage>
        <taxon>Eukaryota</taxon>
        <taxon>Sar</taxon>
        <taxon>Stramenopiles</taxon>
        <taxon>Ochrophyta</taxon>
        <taxon>Bacillariophyta</taxon>
        <taxon>Coscinodiscophyceae</taxon>
        <taxon>Chaetocerotophycidae</taxon>
        <taxon>Chaetocerotales</taxon>
        <taxon>Chaetocerotaceae</taxon>
        <taxon>Chaetoceros</taxon>
    </lineage>
</organism>
<dbReference type="SMART" id="SM00090">
    <property type="entry name" value="RIO"/>
    <property type="match status" value="1"/>
</dbReference>
<feature type="compositionally biased region" description="Acidic residues" evidence="13">
    <location>
        <begin position="493"/>
        <end position="508"/>
    </location>
</feature>
<keyword evidence="16" id="KW-1185">Reference proteome</keyword>
<dbReference type="GO" id="GO:0005524">
    <property type="term" value="F:ATP binding"/>
    <property type="evidence" value="ECO:0007669"/>
    <property type="project" value="UniProtKB-KW"/>
</dbReference>
<dbReference type="Pfam" id="PF01163">
    <property type="entry name" value="RIO1"/>
    <property type="match status" value="2"/>
</dbReference>
<dbReference type="SUPFAM" id="SSF46785">
    <property type="entry name" value="Winged helix' DNA-binding domain"/>
    <property type="match status" value="1"/>
</dbReference>
<dbReference type="Pfam" id="PF09202">
    <property type="entry name" value="Rio2_N"/>
    <property type="match status" value="1"/>
</dbReference>
<keyword evidence="8" id="KW-0418">Kinase</keyword>
<comment type="similarity">
    <text evidence="2">Belongs to the protein kinase superfamily. RIO-type Ser/Thr kinase family.</text>
</comment>
<evidence type="ECO:0000313" key="15">
    <source>
        <dbReference type="EMBL" id="GFH45474.1"/>
    </source>
</evidence>
<feature type="domain" description="RIO kinase" evidence="14">
    <location>
        <begin position="65"/>
        <end position="392"/>
    </location>
</feature>
<evidence type="ECO:0000259" key="14">
    <source>
        <dbReference type="SMART" id="SM00090"/>
    </source>
</evidence>
<evidence type="ECO:0000256" key="9">
    <source>
        <dbReference type="ARBA" id="ARBA00022840"/>
    </source>
</evidence>
<keyword evidence="10" id="KW-0460">Magnesium</keyword>
<name>A0AAD3CH03_9STRA</name>
<dbReference type="InterPro" id="IPR011009">
    <property type="entry name" value="Kinase-like_dom_sf"/>
</dbReference>
<dbReference type="Gene3D" id="1.10.10.10">
    <property type="entry name" value="Winged helix-like DNA-binding domain superfamily/Winged helix DNA-binding domain"/>
    <property type="match status" value="1"/>
</dbReference>
<dbReference type="PANTHER" id="PTHR45852:SF1">
    <property type="entry name" value="SERINE_THREONINE-PROTEIN KINASE RIO2"/>
    <property type="match status" value="1"/>
</dbReference>
<comment type="caution">
    <text evidence="15">The sequence shown here is derived from an EMBL/GenBank/DDBJ whole genome shotgun (WGS) entry which is preliminary data.</text>
</comment>
<evidence type="ECO:0000256" key="8">
    <source>
        <dbReference type="ARBA" id="ARBA00022777"/>
    </source>
</evidence>
<dbReference type="GO" id="GO:0004674">
    <property type="term" value="F:protein serine/threonine kinase activity"/>
    <property type="evidence" value="ECO:0007669"/>
    <property type="project" value="UniProtKB-KW"/>
</dbReference>
<accession>A0AAD3CH03</accession>
<protein>
    <recommendedName>
        <fullName evidence="3">non-specific serine/threonine protein kinase</fullName>
        <ecNumber evidence="3">2.7.11.1</ecNumber>
    </recommendedName>
</protein>
<dbReference type="InterPro" id="IPR015285">
    <property type="entry name" value="RIO2_wHTH_N"/>
</dbReference>
<dbReference type="AlphaFoldDB" id="A0AAD3CH03"/>
<evidence type="ECO:0000256" key="1">
    <source>
        <dbReference type="ARBA" id="ARBA00001946"/>
    </source>
</evidence>
<dbReference type="Gene3D" id="3.30.200.20">
    <property type="entry name" value="Phosphorylase Kinase, domain 1"/>
    <property type="match status" value="1"/>
</dbReference>
<comment type="cofactor">
    <cofactor evidence="1">
        <name>Mg(2+)</name>
        <dbReference type="ChEBI" id="CHEBI:18420"/>
    </cofactor>
</comment>
<proteinExistence type="inferred from homology"/>
<sequence length="584" mass="65566">MKLDATIMRTMNRQDFRVLEAIEKGMETRTLVPVSIIASIANLRHGGTNKIISSLHRDNLLSHDQSCGYDGYRLTTSGYDILALWNMKQRGVISALGDQIGVGKESDVYIAASPDGKQLVLKFHRLGRTSFRDVKTKRDYFMINSVKTGKTGKYGTVYSHKDQPNSWLFLSKISALKEYTFMKALYDVGYPTPRPITHSRHVVAMGLIRGIPLYQLHRNKVTADQAESIFTQAMDICKQLARNGLVHCDLNEFNLIVDLSGGVQTSAEDGEDEDAGEFYVRHSGCDKTVATHTHTVATKGVLTVPFGKQHTGKFMDGTGEIVTEEAPKPKFMLENGVDARPVVTLIDFPQMVSVRHPNAEELWQRDIACLKRFFVMKLRCDMNEEDWERLVPVWDDLIANVDEDEVEIPMDEDGDGEKSVLTVTSNSSLAPTKQLRLDRALQASGFSKEDSARKSELQYYTPIEKSCDVLVEEEQDEDENEGSDNEGNKKEEEEYDGEISDKEDDDSVGEVQVFHADDDERSTSNFSTISRAESYAMAKAKASERVRLQLAAMKKASKTKGAFRKKNSNKTFVKGKRGFQDFGL</sequence>
<dbReference type="InterPro" id="IPR036390">
    <property type="entry name" value="WH_DNA-bd_sf"/>
</dbReference>
<gene>
    <name evidence="15" type="ORF">CTEN210_01948</name>
</gene>
<evidence type="ECO:0000256" key="5">
    <source>
        <dbReference type="ARBA" id="ARBA00022679"/>
    </source>
</evidence>
<dbReference type="PANTHER" id="PTHR45852">
    <property type="entry name" value="SER/THR-PROTEIN KINASE RIO2"/>
    <property type="match status" value="1"/>
</dbReference>
<feature type="compositionally biased region" description="Acidic residues" evidence="13">
    <location>
        <begin position="471"/>
        <end position="484"/>
    </location>
</feature>
<dbReference type="InterPro" id="IPR000687">
    <property type="entry name" value="RIO_kinase"/>
</dbReference>
<dbReference type="CDD" id="cd05144">
    <property type="entry name" value="RIO2_C"/>
    <property type="match status" value="1"/>
</dbReference>
<evidence type="ECO:0000256" key="2">
    <source>
        <dbReference type="ARBA" id="ARBA00009196"/>
    </source>
</evidence>
<evidence type="ECO:0000256" key="3">
    <source>
        <dbReference type="ARBA" id="ARBA00012513"/>
    </source>
</evidence>
<dbReference type="EC" id="2.7.11.1" evidence="3"/>
<dbReference type="GO" id="GO:0046872">
    <property type="term" value="F:metal ion binding"/>
    <property type="evidence" value="ECO:0007669"/>
    <property type="project" value="UniProtKB-KW"/>
</dbReference>
<evidence type="ECO:0000256" key="12">
    <source>
        <dbReference type="ARBA" id="ARBA00048679"/>
    </source>
</evidence>
<dbReference type="GO" id="GO:0005829">
    <property type="term" value="C:cytosol"/>
    <property type="evidence" value="ECO:0007669"/>
    <property type="project" value="TreeGrafter"/>
</dbReference>
<keyword evidence="9" id="KW-0067">ATP-binding</keyword>
<evidence type="ECO:0000313" key="16">
    <source>
        <dbReference type="Proteomes" id="UP001054902"/>
    </source>
</evidence>
<keyword evidence="5" id="KW-0808">Transferase</keyword>
<dbReference type="GO" id="GO:0030688">
    <property type="term" value="C:preribosome, small subunit precursor"/>
    <property type="evidence" value="ECO:0007669"/>
    <property type="project" value="TreeGrafter"/>
</dbReference>
<evidence type="ECO:0000256" key="13">
    <source>
        <dbReference type="SAM" id="MobiDB-lite"/>
    </source>
</evidence>
<dbReference type="SUPFAM" id="SSF56112">
    <property type="entry name" value="Protein kinase-like (PK-like)"/>
    <property type="match status" value="1"/>
</dbReference>
<dbReference type="InterPro" id="IPR030484">
    <property type="entry name" value="Rio2"/>
</dbReference>
<dbReference type="InterPro" id="IPR036388">
    <property type="entry name" value="WH-like_DNA-bd_sf"/>
</dbReference>
<dbReference type="InterPro" id="IPR018934">
    <property type="entry name" value="RIO_dom"/>
</dbReference>
<dbReference type="GO" id="GO:0030490">
    <property type="term" value="P:maturation of SSU-rRNA"/>
    <property type="evidence" value="ECO:0007669"/>
    <property type="project" value="TreeGrafter"/>
</dbReference>
<dbReference type="EMBL" id="BLLK01000020">
    <property type="protein sequence ID" value="GFH45474.1"/>
    <property type="molecule type" value="Genomic_DNA"/>
</dbReference>